<name>A0A3R8MFN1_BIBTR</name>
<evidence type="ECO:0000259" key="1">
    <source>
        <dbReference type="Pfam" id="PF21882"/>
    </source>
</evidence>
<sequence length="797" mass="88089">MYSLDNKSGIKNMPPIPETFSDTPLWFTEGRDGNSPSYPGAHWFNIVQAELLNVLKEAGIEPEKKSLDQLWQAIQTINRRRPSLTKKRIKLDIPLVFDGYESELSAANLTDATGYIYPGSFAIDEQTNELVILYGGSWDRAPMYLVARDFDTGEQKWWVKLNTTSIGEGISINYDYGSRKAFIAGRQDGFLNEFDLSNITSGTTLDITASYNVGVYNQFSYDNGIWAFERNAPFIAGFIARNTIDFYDKNFNLLNSTSLPMWSSGYVTKTTNDYAKYLHKRQGFALKGDKLYCAFGGAHDNNTPAVCTEYQGTKIFNLAGDCLEEAMLEPIAMRKILTKHLGKQSELRRIENEGIVVTSKGEVYTLYIYHSRATSFETRKKEGIVIFQELTDAGDCVDYSAALTYTAQPDFMSLRRMPRGTSGKMIDPLTGKEITQMSEIFKFLRELNISDVLFDTGGFTNITDIDGELLKSGLLVRIVNQNTVMYVEITSRNHSTLHELPSSYAATLAADGKTWTKNKCDLSIGGDLVFGKNPDGKSTILARLSTRNYTKGKNILFADVQSSETNNNAFIGGGSSLYEGVNQLRFFTAENKGEVGTARWAILNNGHFIPWGNGVYEIGAKTNRLKRLYTQDISIAKDDSSQALIRIANALREITINVSASGNAGIWDNNLAKWLLVAGDDGVLKAGTAPVITAIANELITAGWFKSQFTASLSGNGWQKLPSGLILQWGTYNANVENTFNFPIAFTRECFAVIPVDYNTSGSNLVDITGTNKTATSFQILSQGGDIGAFSMIAIGV</sequence>
<dbReference type="Proteomes" id="UP000276010">
    <property type="component" value="Unassembled WGS sequence"/>
</dbReference>
<reference evidence="2 3" key="1">
    <citation type="submission" date="2018-11" db="EMBL/GenBank/DDBJ databases">
        <title>Whole genome sequence of Bibersteinia trehalosi strain OADDL-BT1 an multidrug resistant pathogen isolate.</title>
        <authorList>
            <person name="Couger M."/>
            <person name="Ramachandran A."/>
        </authorList>
    </citation>
    <scope>NUCLEOTIDE SEQUENCE [LARGE SCALE GENOMIC DNA]</scope>
    <source>
        <strain evidence="2 3">OADDL-BT1</strain>
    </source>
</reference>
<dbReference type="Pfam" id="PF21882">
    <property type="entry name" value="Gp53-like_C"/>
    <property type="match status" value="1"/>
</dbReference>
<evidence type="ECO:0000313" key="2">
    <source>
        <dbReference type="EMBL" id="RRN04693.1"/>
    </source>
</evidence>
<gene>
    <name evidence="2" type="ORF">EIM44_04445</name>
</gene>
<dbReference type="AlphaFoldDB" id="A0A3R8MFN1"/>
<organism evidence="2 3">
    <name type="scientific">Bibersteinia trehalosi</name>
    <name type="common">Pasteurella trehalosi</name>
    <dbReference type="NCBI Taxonomy" id="47735"/>
    <lineage>
        <taxon>Bacteria</taxon>
        <taxon>Pseudomonadati</taxon>
        <taxon>Pseudomonadota</taxon>
        <taxon>Gammaproteobacteria</taxon>
        <taxon>Pasteurellales</taxon>
        <taxon>Pasteurellaceae</taxon>
        <taxon>Bibersteinia</taxon>
    </lineage>
</organism>
<dbReference type="EMBL" id="RRUC01000015">
    <property type="protein sequence ID" value="RRN04693.1"/>
    <property type="molecule type" value="Genomic_DNA"/>
</dbReference>
<dbReference type="STRING" id="1263831.F543_5730"/>
<accession>A0A3R8MFN1</accession>
<evidence type="ECO:0000313" key="3">
    <source>
        <dbReference type="Proteomes" id="UP000276010"/>
    </source>
</evidence>
<comment type="caution">
    <text evidence="2">The sequence shown here is derived from an EMBL/GenBank/DDBJ whole genome shotgun (WGS) entry which is preliminary data.</text>
</comment>
<dbReference type="InterPro" id="IPR054075">
    <property type="entry name" value="Gp53-like_C"/>
</dbReference>
<feature type="domain" description="Putative tail fiber protein gp53-like C-terminal" evidence="1">
    <location>
        <begin position="720"/>
        <end position="796"/>
    </location>
</feature>
<dbReference type="RefSeq" id="WP_125134705.1">
    <property type="nucleotide sequence ID" value="NZ_RRUC01000015.1"/>
</dbReference>
<proteinExistence type="predicted"/>
<protein>
    <recommendedName>
        <fullName evidence="1">Putative tail fiber protein gp53-like C-terminal domain-containing protein</fullName>
    </recommendedName>
</protein>
<dbReference type="Gene3D" id="2.60.40.3940">
    <property type="match status" value="1"/>
</dbReference>